<keyword evidence="9" id="KW-1185">Reference proteome</keyword>
<keyword evidence="5" id="KW-0812">Transmembrane</keyword>
<dbReference type="InterPro" id="IPR029039">
    <property type="entry name" value="Flavoprotein-like_sf"/>
</dbReference>
<evidence type="ECO:0000256" key="1">
    <source>
        <dbReference type="ARBA" id="ARBA00022630"/>
    </source>
</evidence>
<dbReference type="Proteomes" id="UP000199150">
    <property type="component" value="Unassembled WGS sequence"/>
</dbReference>
<dbReference type="InterPro" id="IPR017938">
    <property type="entry name" value="Riboflavin_synthase-like_b-brl"/>
</dbReference>
<organism evidence="8 9">
    <name type="scientific">Asticcacaulis taihuensis</name>
    <dbReference type="NCBI Taxonomy" id="260084"/>
    <lineage>
        <taxon>Bacteria</taxon>
        <taxon>Pseudomonadati</taxon>
        <taxon>Pseudomonadota</taxon>
        <taxon>Alphaproteobacteria</taxon>
        <taxon>Caulobacterales</taxon>
        <taxon>Caulobacteraceae</taxon>
        <taxon>Asticcacaulis</taxon>
    </lineage>
</organism>
<gene>
    <name evidence="8" type="ORF">SAMN02927928_2218</name>
</gene>
<name>A0A1G4RXB5_9CAUL</name>
<feature type="domain" description="Flavodoxin-like" evidence="6">
    <location>
        <begin position="46"/>
        <end position="183"/>
    </location>
</feature>
<dbReference type="Pfam" id="PF00258">
    <property type="entry name" value="Flavodoxin_1"/>
    <property type="match status" value="1"/>
</dbReference>
<dbReference type="PROSITE" id="PS51384">
    <property type="entry name" value="FAD_FR"/>
    <property type="match status" value="1"/>
</dbReference>
<evidence type="ECO:0000313" key="8">
    <source>
        <dbReference type="EMBL" id="SCW61367.1"/>
    </source>
</evidence>
<evidence type="ECO:0000259" key="6">
    <source>
        <dbReference type="PROSITE" id="PS50902"/>
    </source>
</evidence>
<dbReference type="SUPFAM" id="SSF63380">
    <property type="entry name" value="Riboflavin synthase domain-like"/>
    <property type="match status" value="1"/>
</dbReference>
<evidence type="ECO:0000256" key="4">
    <source>
        <dbReference type="ARBA" id="ARBA00023797"/>
    </source>
</evidence>
<evidence type="ECO:0000259" key="7">
    <source>
        <dbReference type="PROSITE" id="PS51384"/>
    </source>
</evidence>
<dbReference type="Gene3D" id="3.40.50.80">
    <property type="entry name" value="Nucleotide-binding domain of ferredoxin-NADP reductase (FNR) module"/>
    <property type="match status" value="1"/>
</dbReference>
<dbReference type="EC" id="1.6.2.4" evidence="4"/>
<feature type="transmembrane region" description="Helical" evidence="5">
    <location>
        <begin position="15"/>
        <end position="34"/>
    </location>
</feature>
<dbReference type="STRING" id="260084.SAMN02927928_2218"/>
<dbReference type="GO" id="GO:0003958">
    <property type="term" value="F:NADPH-hemoprotein reductase activity"/>
    <property type="evidence" value="ECO:0007669"/>
    <property type="project" value="UniProtKB-EC"/>
</dbReference>
<protein>
    <recommendedName>
        <fullName evidence="4">NADPH--hemoprotein reductase</fullName>
        <ecNumber evidence="4">1.6.2.4</ecNumber>
    </recommendedName>
</protein>
<dbReference type="AlphaFoldDB" id="A0A1G4RXB5"/>
<dbReference type="PANTHER" id="PTHR19384:SF17">
    <property type="entry name" value="NADPH--CYTOCHROME P450 REDUCTASE"/>
    <property type="match status" value="1"/>
</dbReference>
<keyword evidence="5" id="KW-0472">Membrane</keyword>
<keyword evidence="3" id="KW-0813">Transport</keyword>
<dbReference type="PRINTS" id="PR00369">
    <property type="entry name" value="FLAVODOXIN"/>
</dbReference>
<dbReference type="GO" id="GO:0005829">
    <property type="term" value="C:cytosol"/>
    <property type="evidence" value="ECO:0007669"/>
    <property type="project" value="TreeGrafter"/>
</dbReference>
<keyword evidence="1" id="KW-0285">Flavoprotein</keyword>
<dbReference type="SUPFAM" id="SSF52343">
    <property type="entry name" value="Ferredoxin reductase-like, C-terminal NADP-linked domain"/>
    <property type="match status" value="1"/>
</dbReference>
<feature type="domain" description="FAD-binding FR-type" evidence="7">
    <location>
        <begin position="194"/>
        <end position="300"/>
    </location>
</feature>
<dbReference type="InterPro" id="IPR017927">
    <property type="entry name" value="FAD-bd_FR_type"/>
</dbReference>
<keyword evidence="5" id="KW-1133">Transmembrane helix</keyword>
<dbReference type="GO" id="GO:0050660">
    <property type="term" value="F:flavin adenine dinucleotide binding"/>
    <property type="evidence" value="ECO:0007669"/>
    <property type="project" value="TreeGrafter"/>
</dbReference>
<proteinExistence type="predicted"/>
<accession>A0A1G4RXB5</accession>
<dbReference type="Gene3D" id="2.40.30.10">
    <property type="entry name" value="Translation factors"/>
    <property type="match status" value="1"/>
</dbReference>
<dbReference type="InterPro" id="IPR039261">
    <property type="entry name" value="FNR_nucleotide-bd"/>
</dbReference>
<dbReference type="PANTHER" id="PTHR19384">
    <property type="entry name" value="NITRIC OXIDE SYNTHASE-RELATED"/>
    <property type="match status" value="1"/>
</dbReference>
<dbReference type="EMBL" id="FMTS01000003">
    <property type="protein sequence ID" value="SCW61367.1"/>
    <property type="molecule type" value="Genomic_DNA"/>
</dbReference>
<evidence type="ECO:0000256" key="5">
    <source>
        <dbReference type="SAM" id="Phobius"/>
    </source>
</evidence>
<evidence type="ECO:0000256" key="3">
    <source>
        <dbReference type="ARBA" id="ARBA00022982"/>
    </source>
</evidence>
<sequence>MTSYLDNLTDDPVRWAWAGVWAAGFIAVCLWAAFKGRRKSEVTSEYLVLYASQTGQAEEIARDNAASLATGGRDAQAISTDKVTVAQLRAAKHILCVISTTGEGDAPDEALRFEKTLMREAYNLAGRSVAVLALGDSKYDQFCAFGHRVFNWLVSCGAEAVAPAIEVDDLDAGALKIWHDLLTNLGGQEKAHSDDGLPWRLEARTRLNPQGTHPLYRLSFTGQTADWQAGDLVEITTPLGHRRDYSIASLPEEGRLDLYVREVRKENGEPGDGSGLLIEGIQVGDNLPLRIKSHKGFHMPEGDGPLLLIGAGSGLAGLRAHILQAQARKVWLIYGERHPEHDGALADEMKIWRDEGRLARLDLAFSRPDDGEGQYVQAIVAANCTDIPAWLGTDGAILCCGGREMGLEVEQALAGALGQAWVDDAKISGRYRRDLY</sequence>
<dbReference type="InterPro" id="IPR008254">
    <property type="entry name" value="Flavodoxin/NO_synth"/>
</dbReference>
<evidence type="ECO:0000313" key="9">
    <source>
        <dbReference type="Proteomes" id="UP000199150"/>
    </source>
</evidence>
<reference evidence="9" key="1">
    <citation type="submission" date="2016-10" db="EMBL/GenBank/DDBJ databases">
        <authorList>
            <person name="Varghese N."/>
            <person name="Submissions S."/>
        </authorList>
    </citation>
    <scope>NUCLEOTIDE SEQUENCE [LARGE SCALE GENOMIC DNA]</scope>
    <source>
        <strain evidence="9">CGMCC 1.3431</strain>
    </source>
</reference>
<dbReference type="GO" id="GO:0010181">
    <property type="term" value="F:FMN binding"/>
    <property type="evidence" value="ECO:0007669"/>
    <property type="project" value="InterPro"/>
</dbReference>
<dbReference type="InterPro" id="IPR001094">
    <property type="entry name" value="Flavdoxin-like"/>
</dbReference>
<keyword evidence="3" id="KW-0249">Electron transport</keyword>
<keyword evidence="2" id="KW-0288">FMN</keyword>
<dbReference type="RefSeq" id="WP_245678969.1">
    <property type="nucleotide sequence ID" value="NZ_CBCRYE010000001.1"/>
</dbReference>
<dbReference type="PROSITE" id="PS50902">
    <property type="entry name" value="FLAVODOXIN_LIKE"/>
    <property type="match status" value="1"/>
</dbReference>
<evidence type="ECO:0000256" key="2">
    <source>
        <dbReference type="ARBA" id="ARBA00022643"/>
    </source>
</evidence>
<dbReference type="Gene3D" id="3.40.50.360">
    <property type="match status" value="1"/>
</dbReference>
<dbReference type="SUPFAM" id="SSF52218">
    <property type="entry name" value="Flavoproteins"/>
    <property type="match status" value="1"/>
</dbReference>